<keyword evidence="2" id="KW-1185">Reference proteome</keyword>
<sequence length="78" mass="8944">MSKQRTNLAYCRGNFGVRRWNIAPLATQLAIDKYIAAELELRMSVEEICIPNGDWKSLEISHQRFPDLASSRYLATSK</sequence>
<organism evidence="1 2">
    <name type="scientific">Corynebacterium epidermidicanis</name>
    <dbReference type="NCBI Taxonomy" id="1050174"/>
    <lineage>
        <taxon>Bacteria</taxon>
        <taxon>Bacillati</taxon>
        <taxon>Actinomycetota</taxon>
        <taxon>Actinomycetes</taxon>
        <taxon>Mycobacteriales</taxon>
        <taxon>Corynebacteriaceae</taxon>
        <taxon>Corynebacterium</taxon>
    </lineage>
</organism>
<name>A0A0G3GVY5_9CORY</name>
<dbReference type="EMBL" id="CP011541">
    <property type="protein sequence ID" value="AKK03037.1"/>
    <property type="molecule type" value="Genomic_DNA"/>
</dbReference>
<dbReference type="AlphaFoldDB" id="A0A0G3GVY5"/>
<proteinExistence type="predicted"/>
<accession>A0A0G3GVY5</accession>
<dbReference type="Proteomes" id="UP000035368">
    <property type="component" value="Chromosome"/>
</dbReference>
<evidence type="ECO:0000313" key="1">
    <source>
        <dbReference type="EMBL" id="AKK03037.1"/>
    </source>
</evidence>
<protein>
    <submittedName>
        <fullName evidence="1">Uncharacterized protein</fullName>
    </submittedName>
</protein>
<gene>
    <name evidence="1" type="ORF">CEPID_05865</name>
</gene>
<reference evidence="1 2" key="1">
    <citation type="submission" date="2015-05" db="EMBL/GenBank/DDBJ databases">
        <title>Complete genome sequence of Corynebacterium epidermidicanis DSM 45586, isolated from the skin of a dog suffering from pruritus.</title>
        <authorList>
            <person name="Ruckert C."/>
            <person name="Albersmeier A."/>
            <person name="Winkler A."/>
            <person name="Tauch A."/>
        </authorList>
    </citation>
    <scope>NUCLEOTIDE SEQUENCE [LARGE SCALE GENOMIC DNA]</scope>
    <source>
        <strain evidence="1 2">DSM 45586</strain>
    </source>
</reference>
<evidence type="ECO:0000313" key="2">
    <source>
        <dbReference type="Proteomes" id="UP000035368"/>
    </source>
</evidence>
<dbReference type="KEGG" id="cei:CEPID_05865"/>